<dbReference type="Proteomes" id="UP000504634">
    <property type="component" value="Unplaced"/>
</dbReference>
<feature type="compositionally biased region" description="Low complexity" evidence="4">
    <location>
        <begin position="1014"/>
        <end position="1032"/>
    </location>
</feature>
<dbReference type="InterPro" id="IPR026818">
    <property type="entry name" value="Apc_fam"/>
</dbReference>
<dbReference type="PANTHER" id="PTHR12607:SF12">
    <property type="entry name" value="APC-LIKE, ISOFORM A-RELATED"/>
    <property type="match status" value="1"/>
</dbReference>
<evidence type="ECO:0000313" key="6">
    <source>
        <dbReference type="RefSeq" id="XP_030371513.1"/>
    </source>
</evidence>
<dbReference type="Pfam" id="PF18797">
    <property type="entry name" value="APC_rep"/>
    <property type="match status" value="1"/>
</dbReference>
<dbReference type="InterPro" id="IPR016024">
    <property type="entry name" value="ARM-type_fold"/>
</dbReference>
<evidence type="ECO:0000256" key="3">
    <source>
        <dbReference type="PROSITE-ProRule" id="PRU00259"/>
    </source>
</evidence>
<dbReference type="PROSITE" id="PS50176">
    <property type="entry name" value="ARM_REPEAT"/>
    <property type="match status" value="2"/>
</dbReference>
<feature type="compositionally biased region" description="Basic and acidic residues" evidence="4">
    <location>
        <begin position="1043"/>
        <end position="1055"/>
    </location>
</feature>
<organism evidence="5 6">
    <name type="scientific">Drosophila lebanonensis</name>
    <name type="common">Fruit fly</name>
    <name type="synonym">Scaptodrosophila lebanonensis</name>
    <dbReference type="NCBI Taxonomy" id="7225"/>
    <lineage>
        <taxon>Eukaryota</taxon>
        <taxon>Metazoa</taxon>
        <taxon>Ecdysozoa</taxon>
        <taxon>Arthropoda</taxon>
        <taxon>Hexapoda</taxon>
        <taxon>Insecta</taxon>
        <taxon>Pterygota</taxon>
        <taxon>Neoptera</taxon>
        <taxon>Endopterygota</taxon>
        <taxon>Diptera</taxon>
        <taxon>Brachycera</taxon>
        <taxon>Muscomorpha</taxon>
        <taxon>Ephydroidea</taxon>
        <taxon>Drosophilidae</taxon>
        <taxon>Scaptodrosophila</taxon>
    </lineage>
</organism>
<feature type="compositionally biased region" description="Low complexity" evidence="4">
    <location>
        <begin position="1543"/>
        <end position="1557"/>
    </location>
</feature>
<evidence type="ECO:0000313" key="5">
    <source>
        <dbReference type="Proteomes" id="UP000504634"/>
    </source>
</evidence>
<name>A0A6J2T8P5_DROLE</name>
<feature type="region of interest" description="Disordered" evidence="4">
    <location>
        <begin position="2546"/>
        <end position="2565"/>
    </location>
</feature>
<feature type="compositionally biased region" description="Low complexity" evidence="4">
    <location>
        <begin position="1420"/>
        <end position="1430"/>
    </location>
</feature>
<dbReference type="PANTHER" id="PTHR12607">
    <property type="entry name" value="ADENOMATOUS POLYPOSIS COLI PROTEIN FAMILY"/>
    <property type="match status" value="1"/>
</dbReference>
<evidence type="ECO:0000256" key="1">
    <source>
        <dbReference type="ARBA" id="ARBA00009051"/>
    </source>
</evidence>
<dbReference type="GO" id="GO:0016342">
    <property type="term" value="C:catenin complex"/>
    <property type="evidence" value="ECO:0007669"/>
    <property type="project" value="TreeGrafter"/>
</dbReference>
<dbReference type="GO" id="GO:0090090">
    <property type="term" value="P:negative regulation of canonical Wnt signaling pathway"/>
    <property type="evidence" value="ECO:0007669"/>
    <property type="project" value="TreeGrafter"/>
</dbReference>
<keyword evidence="2" id="KW-0879">Wnt signaling pathway</keyword>
<feature type="region of interest" description="Disordered" evidence="4">
    <location>
        <begin position="1526"/>
        <end position="1557"/>
    </location>
</feature>
<dbReference type="SUPFAM" id="SSF48371">
    <property type="entry name" value="ARM repeat"/>
    <property type="match status" value="1"/>
</dbReference>
<dbReference type="GO" id="GO:0016477">
    <property type="term" value="P:cell migration"/>
    <property type="evidence" value="ECO:0007669"/>
    <property type="project" value="TreeGrafter"/>
</dbReference>
<feature type="compositionally biased region" description="Low complexity" evidence="4">
    <location>
        <begin position="1488"/>
        <end position="1507"/>
    </location>
</feature>
<feature type="compositionally biased region" description="Polar residues" evidence="4">
    <location>
        <begin position="2181"/>
        <end position="2205"/>
    </location>
</feature>
<feature type="region of interest" description="Disordered" evidence="4">
    <location>
        <begin position="2603"/>
        <end position="2637"/>
    </location>
</feature>
<evidence type="ECO:0000256" key="2">
    <source>
        <dbReference type="ARBA" id="ARBA00022687"/>
    </source>
</evidence>
<feature type="region of interest" description="Disordered" evidence="4">
    <location>
        <begin position="697"/>
        <end position="720"/>
    </location>
</feature>
<feature type="region of interest" description="Disordered" evidence="4">
    <location>
        <begin position="2410"/>
        <end position="2525"/>
    </location>
</feature>
<feature type="repeat" description="ARM" evidence="3">
    <location>
        <begin position="291"/>
        <end position="329"/>
    </location>
</feature>
<dbReference type="GO" id="GO:0030877">
    <property type="term" value="C:beta-catenin destruction complex"/>
    <property type="evidence" value="ECO:0007669"/>
    <property type="project" value="TreeGrafter"/>
</dbReference>
<keyword evidence="5" id="KW-1185">Reference proteome</keyword>
<feature type="region of interest" description="Disordered" evidence="4">
    <location>
        <begin position="1416"/>
        <end position="1436"/>
    </location>
</feature>
<feature type="repeat" description="ARM" evidence="3">
    <location>
        <begin position="535"/>
        <end position="569"/>
    </location>
</feature>
<sequence>MFQPAPLPPPSAEEDAARTPPPLTPELEAGMASILIDNGDIMDDVDVDAMPERKPHFLDYDAVPPPEYEENYAYGPNAAGEQLKMDKKYERDGEISDYELAASGYTKKEFTQDDNTLHFTQVAGQKATVSAKPKHFLDENPIPPDYMLAQELREHRSLDRNFERQAEQQKQQQQRTSSPAASLSGGRKNSVERSSGGSSRASRERNKEPSYTLSRFLDGDVPPLPRVPKGAAWTESFEERYGEADDTLGSKVECVYSLLSMLGSNDPLEMSKKFLELSGNAQTCATLRRSGCMPLLVQMMHAPDNEETVRKYASLALHNVVHSHPDEKAGRREAKVLRLLDQIMDYCNFLKTLLQSGGEAIADDSDRHPLAAISSLMKVSFDEEHRHAMCELGALQAIPNLVHLDHAVHGPKPEDQCCNSLRRYALMALTNLTFGDENNKALLCGQKQFMEALVAQLDSAPDDLLQVTASVLRNLSWRADQNMKAVLNEIGTVTALALAAMKNKSENTLKAILSALWNLSAHCSTNKAEFCAVDGALAFLVRMLSYEGPSKTLKIIENAGGILRNVSSHIAVCEPYRQVLREHNCLSILLQQLKSESLTVVSNSCGTLWNLSARCPEDQKFLWDNGAVPMLRSLIHSKHAMISEGSSSALKNLLNFRPAVQNQHQLDPIARSMGLKKLPTLTARKQKALQQELGEKHHEETCDNLDMGQSSSSVTGGRAVKERSVSSNLELLANGITRKYPLVGGAGAVGGVAAVTPTGSGARLTRSALLTKSESRDSVFSAKSDTAYEHLMRSHSASEAAARQSQFPTASVAAVAFELEHDVEAIEEQPIDYSVKYNESVSLTKTSSTTYQETDLDQPTDFSLRYAENQIESDVDISPPEVANSAEVQAQTQANPPPTTIGATAKVQTESKPGQEILLILEDSVKCYQTEDTPYVISNAASVTDLQQAAKSEPVVAESGHIIKSNGRQEAPKKAIKMAPQYGSGSYTPEKPINYCEEGTPGYFSRYDSLSSLDDSSAVPAGSSSALGAAAPQTNLSSSVSKLSKETDANTHVESKPTNSLQTKEATPNSALETPLMFSRRSSMDSLVNEDVGPCDDKSSVVSDFSRLASGVISPSELPDSPTQSMPQSPRRNSANGQPCSGSQQSPIAPRSITCKRPLRSVFEDDLSTFNVEHTPAQFSCATSLSNLSIVDDEQPIGEIASSSKPGEVATATQPTNCVALPSEGEEDEFTNMGNNNDDLLLASCINIGMNRTAERKQSKQEAIAATASNGEEPLRYCTEDTPALLSKVGSNTNLSAISINSNYAVGGEDVAPKQPQRYSLNLSDDVSSNASESGAAAQSADLLQQCIRVGMQKPSMDAIAMLRRGGNVLPAYLPVGDEMNKYLVEDSPCNFSVVSGLSNLTVGSSLVGPAVQLQEHTDSTSNNTSAATSKPQSGKVVVAPQEDVRRQHQWQDDSLSSLSIDSEDDTNLLSQAIAAGCNRPKSNLGFSSTNSTTKRSSSLSSSQPMAINAATSASSLNSAMTARNYQRQLKQRSSSGTATAAQNESYSSVDSSDSNENQSKSLFELCILKGMYKSKEPGSTRKQSTASSSTQSNPNLKQFDSLPVQLSQPKSYTPSRQRHHHHHHHHHRERERERKDEKLLQECINTGISKKIGSSGTPTPTHAPLSTAPKNAQATSAAALEPCHPMAATTLASVSSTAAAPDVVKRKVHGQAHSISRENSHADITDALKSPAAMQCVANLPNLANGPETKVNATGSRQDADGDDRSSDESNQSFIMDTMVRLDACSASQSATASTTSDKHKDPDLMLKSVERLTLEFVTSAEQLRTGSSSQEAAKPLGIGTGSHNTWNENTCPNDISFPSVSMSAPVLASLSLDDDVDGVDIDEDQATEADVHKDLHDFAEITPTNEVANMLPSFSIGNGLTQPNSLETETDTLVSANGDGSSGGSSGGLNFQLGGEVQSAAAVVGCQPTPTLLFNGTSASIMTNSTMIAYEARALAENLHQLQAGDRDDDDNTELTFSINSLDLDNVRPPSGMESLNMSGCYQEHSTHQPSSLQLRPFPSKSPKFPRKGFPGGFPAGLVAKRALGQLAGSAESVNSSCNLLDNIKPPSLMDELLDSMISVDSIQSEVAEGEHGDCSMATTISVSNYETAAGGDDNTLTVLQSCCDQMPRDEDEEDATMNDFSSAESTPKHSATPSPNRRTLTPKQKRRVAKDRYKTYTIATGPEQLNALQKLALETDETLQIEIVETIPRAGGRRRGSADRYKTQVIECPKQVLDAGATTSTPPLIDDDCPSDQLSSIRAMMQKFTYITSEININPEEPSLSLPTMPAADDCQSCECDQNSETESCHGREQFEVVQKVEVEQEHAEETTPPATKPVINKLPSAASPIKTVRGRKKPAYVSPYSMQSQRAGAQVSTKNKTLAPTISKRSAPCTNNIARPSQKKKITNAGATSTPAPAPARLERQGTFVKDEPTNINTQVPVVEAAASTSPSHRTSKLPTKRTTPTSSPKRTVPATRQAATPQRANTNIRLSSAKAAAASRVAIQATRVSSTTPPSRSNSNLSGQSAAAAAAVKISQAQSRIANIWKRVDEAKTKPAVNSNLKIQQTKSSNTINGTTARKPTLLRSSTFDNTPPVAAPSAIAKSKLPVVGRK</sequence>
<dbReference type="FunFam" id="1.25.10.10:FF:000305">
    <property type="entry name" value="Adenomatous polyposis coli"/>
    <property type="match status" value="1"/>
</dbReference>
<feature type="region of interest" description="Disordered" evidence="4">
    <location>
        <begin position="1742"/>
        <end position="1771"/>
    </location>
</feature>
<dbReference type="GO" id="GO:0016055">
    <property type="term" value="P:Wnt signaling pathway"/>
    <property type="evidence" value="ECO:0007669"/>
    <property type="project" value="UniProtKB-KW"/>
</dbReference>
<dbReference type="InterPro" id="IPR011989">
    <property type="entry name" value="ARM-like"/>
</dbReference>
<dbReference type="GO" id="GO:0005881">
    <property type="term" value="C:cytoplasmic microtubule"/>
    <property type="evidence" value="ECO:0007669"/>
    <property type="project" value="TreeGrafter"/>
</dbReference>
<reference evidence="6" key="1">
    <citation type="submission" date="2025-08" db="UniProtKB">
        <authorList>
            <consortium name="RefSeq"/>
        </authorList>
    </citation>
    <scope>IDENTIFICATION</scope>
    <source>
        <strain evidence="6">11010-0011.00</strain>
        <tissue evidence="6">Whole body</tissue>
    </source>
</reference>
<dbReference type="Pfam" id="PF05972">
    <property type="entry name" value="APC_15aa"/>
    <property type="match status" value="2"/>
</dbReference>
<dbReference type="InterPro" id="IPR041257">
    <property type="entry name" value="APC_rep"/>
</dbReference>
<dbReference type="GO" id="GO:0007389">
    <property type="term" value="P:pattern specification process"/>
    <property type="evidence" value="ECO:0007669"/>
    <property type="project" value="TreeGrafter"/>
</dbReference>
<dbReference type="GO" id="GO:0007399">
    <property type="term" value="P:nervous system development"/>
    <property type="evidence" value="ECO:0007669"/>
    <property type="project" value="TreeGrafter"/>
</dbReference>
<feature type="region of interest" description="Disordered" evidence="4">
    <location>
        <begin position="1014"/>
        <end position="1075"/>
    </location>
</feature>
<evidence type="ECO:0000256" key="4">
    <source>
        <dbReference type="SAM" id="MobiDB-lite"/>
    </source>
</evidence>
<feature type="compositionally biased region" description="Basic and acidic residues" evidence="4">
    <location>
        <begin position="2461"/>
        <end position="2473"/>
    </location>
</feature>
<dbReference type="GeneID" id="115621842"/>
<dbReference type="GO" id="GO:0007026">
    <property type="term" value="P:negative regulation of microtubule depolymerization"/>
    <property type="evidence" value="ECO:0007669"/>
    <property type="project" value="TreeGrafter"/>
</dbReference>
<dbReference type="OrthoDB" id="5918429at2759"/>
<feature type="compositionally biased region" description="Polar residues" evidence="4">
    <location>
        <begin position="2410"/>
        <end position="2439"/>
    </location>
</feature>
<dbReference type="Gene3D" id="1.25.10.10">
    <property type="entry name" value="Leucine-rich Repeat Variant"/>
    <property type="match status" value="1"/>
</dbReference>
<feature type="compositionally biased region" description="Polar residues" evidence="4">
    <location>
        <begin position="1644"/>
        <end position="1661"/>
    </location>
</feature>
<feature type="compositionally biased region" description="Basic residues" evidence="4">
    <location>
        <begin position="1617"/>
        <end position="1630"/>
    </location>
</feature>
<feature type="compositionally biased region" description="Basic and acidic residues" evidence="4">
    <location>
        <begin position="1759"/>
        <end position="1769"/>
    </location>
</feature>
<dbReference type="SMART" id="SM00185">
    <property type="entry name" value="ARM"/>
    <property type="match status" value="7"/>
</dbReference>
<feature type="compositionally biased region" description="Polar residues" evidence="4">
    <location>
        <begin position="1581"/>
        <end position="1616"/>
    </location>
</feature>
<protein>
    <submittedName>
        <fullName evidence="6">Adenomatous polyposis coli protein</fullName>
    </submittedName>
</protein>
<dbReference type="GO" id="GO:0008017">
    <property type="term" value="F:microtubule binding"/>
    <property type="evidence" value="ECO:0007669"/>
    <property type="project" value="TreeGrafter"/>
</dbReference>
<feature type="region of interest" description="Disordered" evidence="4">
    <location>
        <begin position="2171"/>
        <end position="2215"/>
    </location>
</feature>
<dbReference type="Pfam" id="PF00514">
    <property type="entry name" value="Arm"/>
    <property type="match status" value="1"/>
</dbReference>
<feature type="compositionally biased region" description="Low complexity" evidence="4">
    <location>
        <begin position="2501"/>
        <end position="2512"/>
    </location>
</feature>
<feature type="compositionally biased region" description="Basic and acidic residues" evidence="4">
    <location>
        <begin position="1631"/>
        <end position="1641"/>
    </location>
</feature>
<feature type="region of interest" description="Disordered" evidence="4">
    <location>
        <begin position="1481"/>
        <end position="1507"/>
    </location>
</feature>
<feature type="compositionally biased region" description="Polar residues" evidence="4">
    <location>
        <begin position="1121"/>
        <end position="1147"/>
    </location>
</feature>
<dbReference type="RefSeq" id="XP_030371513.1">
    <property type="nucleotide sequence ID" value="XM_030515653.1"/>
</dbReference>
<feature type="region of interest" description="Disordered" evidence="4">
    <location>
        <begin position="162"/>
        <end position="227"/>
    </location>
</feature>
<gene>
    <name evidence="6" type="primary">LOC115621842</name>
</gene>
<feature type="compositionally biased region" description="Pro residues" evidence="4">
    <location>
        <begin position="1"/>
        <end position="11"/>
    </location>
</feature>
<proteinExistence type="inferred from homology"/>
<dbReference type="Pfam" id="PF05923">
    <property type="entry name" value="APC_r"/>
    <property type="match status" value="5"/>
</dbReference>
<comment type="similarity">
    <text evidence="1">Belongs to the adenomatous polyposis coli (APC) family.</text>
</comment>
<feature type="compositionally biased region" description="Polar residues" evidence="4">
    <location>
        <begin position="1526"/>
        <end position="1542"/>
    </location>
</feature>
<dbReference type="InterPro" id="IPR009240">
    <property type="entry name" value="APC_15aa_rpt"/>
</dbReference>
<dbReference type="GO" id="GO:0008013">
    <property type="term" value="F:beta-catenin binding"/>
    <property type="evidence" value="ECO:0007669"/>
    <property type="project" value="InterPro"/>
</dbReference>
<accession>A0A6J2T8P5</accession>
<feature type="compositionally biased region" description="Polar residues" evidence="4">
    <location>
        <begin position="2603"/>
        <end position="2631"/>
    </location>
</feature>
<feature type="region of interest" description="Disordered" evidence="4">
    <location>
        <begin position="2025"/>
        <end position="2058"/>
    </location>
</feature>
<feature type="region of interest" description="Disordered" evidence="4">
    <location>
        <begin position="1112"/>
        <end position="1153"/>
    </location>
</feature>
<feature type="region of interest" description="Disordered" evidence="4">
    <location>
        <begin position="1575"/>
        <end position="1669"/>
    </location>
</feature>
<feature type="compositionally biased region" description="Polar residues" evidence="4">
    <location>
        <begin position="1056"/>
        <end position="1072"/>
    </location>
</feature>
<dbReference type="InterPro" id="IPR009223">
    <property type="entry name" value="APC_rpt"/>
</dbReference>
<dbReference type="InterPro" id="IPR000225">
    <property type="entry name" value="Armadillo"/>
</dbReference>
<dbReference type="GO" id="GO:0001708">
    <property type="term" value="P:cell fate specification"/>
    <property type="evidence" value="ECO:0007669"/>
    <property type="project" value="TreeGrafter"/>
</dbReference>
<feature type="region of interest" description="Disordered" evidence="4">
    <location>
        <begin position="1"/>
        <end position="26"/>
    </location>
</feature>
<feature type="compositionally biased region" description="Polar residues" evidence="4">
    <location>
        <begin position="1033"/>
        <end position="1042"/>
    </location>
</feature>